<dbReference type="EMBL" id="GBXM01103642">
    <property type="protein sequence ID" value="JAH04935.1"/>
    <property type="molecule type" value="Transcribed_RNA"/>
</dbReference>
<reference evidence="1" key="2">
    <citation type="journal article" date="2015" name="Fish Shellfish Immunol.">
        <title>Early steps in the European eel (Anguilla anguilla)-Vibrio vulnificus interaction in the gills: Role of the RtxA13 toxin.</title>
        <authorList>
            <person name="Callol A."/>
            <person name="Pajuelo D."/>
            <person name="Ebbesson L."/>
            <person name="Teles M."/>
            <person name="MacKenzie S."/>
            <person name="Amaro C."/>
        </authorList>
    </citation>
    <scope>NUCLEOTIDE SEQUENCE</scope>
</reference>
<sequence>MATVLLQFPNLSVCVQEQKGDKMHSGQAL</sequence>
<accession>A0A0E9PLI2</accession>
<proteinExistence type="predicted"/>
<name>A0A0E9PLI2_ANGAN</name>
<organism evidence="1">
    <name type="scientific">Anguilla anguilla</name>
    <name type="common">European freshwater eel</name>
    <name type="synonym">Muraena anguilla</name>
    <dbReference type="NCBI Taxonomy" id="7936"/>
    <lineage>
        <taxon>Eukaryota</taxon>
        <taxon>Metazoa</taxon>
        <taxon>Chordata</taxon>
        <taxon>Craniata</taxon>
        <taxon>Vertebrata</taxon>
        <taxon>Euteleostomi</taxon>
        <taxon>Actinopterygii</taxon>
        <taxon>Neopterygii</taxon>
        <taxon>Teleostei</taxon>
        <taxon>Anguilliformes</taxon>
        <taxon>Anguillidae</taxon>
        <taxon>Anguilla</taxon>
    </lineage>
</organism>
<evidence type="ECO:0000313" key="1">
    <source>
        <dbReference type="EMBL" id="JAH04935.1"/>
    </source>
</evidence>
<reference evidence="1" key="1">
    <citation type="submission" date="2014-11" db="EMBL/GenBank/DDBJ databases">
        <authorList>
            <person name="Amaro Gonzalez C."/>
        </authorList>
    </citation>
    <scope>NUCLEOTIDE SEQUENCE</scope>
</reference>
<protein>
    <submittedName>
        <fullName evidence="1">Uncharacterized protein</fullName>
    </submittedName>
</protein>
<dbReference type="AlphaFoldDB" id="A0A0E9PLI2"/>